<name>A0ABD0JLI0_9CAEN</name>
<comment type="caution">
    <text evidence="1">The sequence shown here is derived from an EMBL/GenBank/DDBJ whole genome shotgun (WGS) entry which is preliminary data.</text>
</comment>
<sequence length="82" mass="9293">MAPETQQKSVWFALLKQETCPEASLRPLFQQFNRRPFTSNESEGVKILMLGQPDSVKVACRNHRLESPAPHREKKCGLVLAS</sequence>
<dbReference type="Proteomes" id="UP001519460">
    <property type="component" value="Unassembled WGS sequence"/>
</dbReference>
<evidence type="ECO:0000313" key="2">
    <source>
        <dbReference type="Proteomes" id="UP001519460"/>
    </source>
</evidence>
<gene>
    <name evidence="1" type="ORF">BaRGS_00032966</name>
</gene>
<organism evidence="1 2">
    <name type="scientific">Batillaria attramentaria</name>
    <dbReference type="NCBI Taxonomy" id="370345"/>
    <lineage>
        <taxon>Eukaryota</taxon>
        <taxon>Metazoa</taxon>
        <taxon>Spiralia</taxon>
        <taxon>Lophotrochozoa</taxon>
        <taxon>Mollusca</taxon>
        <taxon>Gastropoda</taxon>
        <taxon>Caenogastropoda</taxon>
        <taxon>Sorbeoconcha</taxon>
        <taxon>Cerithioidea</taxon>
        <taxon>Batillariidae</taxon>
        <taxon>Batillaria</taxon>
    </lineage>
</organism>
<reference evidence="1 2" key="1">
    <citation type="journal article" date="2023" name="Sci. Data">
        <title>Genome assembly of the Korean intertidal mud-creeper Batillaria attramentaria.</title>
        <authorList>
            <person name="Patra A.K."/>
            <person name="Ho P.T."/>
            <person name="Jun S."/>
            <person name="Lee S.J."/>
            <person name="Kim Y."/>
            <person name="Won Y.J."/>
        </authorList>
    </citation>
    <scope>NUCLEOTIDE SEQUENCE [LARGE SCALE GENOMIC DNA]</scope>
    <source>
        <strain evidence="1">Wonlab-2016</strain>
    </source>
</reference>
<keyword evidence="2" id="KW-1185">Reference proteome</keyword>
<proteinExistence type="predicted"/>
<dbReference type="AlphaFoldDB" id="A0ABD0JLI0"/>
<accession>A0ABD0JLI0</accession>
<evidence type="ECO:0000313" key="1">
    <source>
        <dbReference type="EMBL" id="KAK7475820.1"/>
    </source>
</evidence>
<dbReference type="EMBL" id="JACVVK020000393">
    <property type="protein sequence ID" value="KAK7475820.1"/>
    <property type="molecule type" value="Genomic_DNA"/>
</dbReference>
<protein>
    <submittedName>
        <fullName evidence="1">Uncharacterized protein</fullName>
    </submittedName>
</protein>